<dbReference type="PANTHER" id="PTHR43273:SF3">
    <property type="entry name" value="ANAEROBIC SULFATASE-MATURATING ENZYME HOMOLOG ASLB-RELATED"/>
    <property type="match status" value="1"/>
</dbReference>
<comment type="caution">
    <text evidence="8">The sequence shown here is derived from an EMBL/GenBank/DDBJ whole genome shotgun (WGS) entry which is preliminary data.</text>
</comment>
<keyword evidence="2" id="KW-0949">S-adenosyl-L-methionine</keyword>
<evidence type="ECO:0000313" key="10">
    <source>
        <dbReference type="Proteomes" id="UP000482653"/>
    </source>
</evidence>
<dbReference type="InterPro" id="IPR058240">
    <property type="entry name" value="rSAM_sf"/>
</dbReference>
<dbReference type="SFLD" id="SFLDG01067">
    <property type="entry name" value="SPASM/twitch_domain_containing"/>
    <property type="match status" value="1"/>
</dbReference>
<evidence type="ECO:0000256" key="2">
    <source>
        <dbReference type="ARBA" id="ARBA00022691"/>
    </source>
</evidence>
<gene>
    <name evidence="8" type="ORF">F2Y87_20375</name>
    <name evidence="9" type="ORF">RO785_18835</name>
</gene>
<reference evidence="8 10" key="1">
    <citation type="journal article" date="2019" name="Nat. Med.">
        <title>A library of human gut bacterial isolates paired with longitudinal multiomics data enables mechanistic microbiome research.</title>
        <authorList>
            <person name="Poyet M."/>
            <person name="Groussin M."/>
            <person name="Gibbons S.M."/>
            <person name="Avila-Pacheco J."/>
            <person name="Jiang X."/>
            <person name="Kearney S.M."/>
            <person name="Perrotta A.R."/>
            <person name="Berdy B."/>
            <person name="Zhao S."/>
            <person name="Lieberman T.D."/>
            <person name="Swanson P.K."/>
            <person name="Smith M."/>
            <person name="Roesemann S."/>
            <person name="Alexander J.E."/>
            <person name="Rich S.A."/>
            <person name="Livny J."/>
            <person name="Vlamakis H."/>
            <person name="Clish C."/>
            <person name="Bullock K."/>
            <person name="Deik A."/>
            <person name="Scott J."/>
            <person name="Pierce K.A."/>
            <person name="Xavier R.J."/>
            <person name="Alm E.J."/>
        </authorList>
    </citation>
    <scope>NUCLEOTIDE SEQUENCE [LARGE SCALE GENOMIC DNA]</scope>
    <source>
        <strain evidence="8 10">BIOML-A8</strain>
    </source>
</reference>
<evidence type="ECO:0000256" key="6">
    <source>
        <dbReference type="ARBA" id="ARBA00023601"/>
    </source>
</evidence>
<accession>A0A6L3JVT1</accession>
<reference evidence="9" key="2">
    <citation type="submission" date="2023-08" db="EMBL/GenBank/DDBJ databases">
        <title>Reintroducing virulent viruses to syntetic microbiomes.</title>
        <authorList>
            <person name="Wilde J."/>
            <person name="Boyes R."/>
            <person name="Robinson A.V."/>
            <person name="Daisley B.A."/>
            <person name="Allen-Vercoe E."/>
        </authorList>
    </citation>
    <scope>NUCLEOTIDE SEQUENCE</scope>
    <source>
        <strain evidence="9">225I_12FAA</strain>
    </source>
</reference>
<dbReference type="InterPro" id="IPR007197">
    <property type="entry name" value="rSAM"/>
</dbReference>
<evidence type="ECO:0000256" key="5">
    <source>
        <dbReference type="ARBA" id="ARBA00023014"/>
    </source>
</evidence>
<feature type="domain" description="Radical SAM core" evidence="7">
    <location>
        <begin position="83"/>
        <end position="317"/>
    </location>
</feature>
<dbReference type="EMBL" id="JAVSNH010000001">
    <property type="protein sequence ID" value="MDT4513030.1"/>
    <property type="molecule type" value="Genomic_DNA"/>
</dbReference>
<organism evidence="8 10">
    <name type="scientific">Bacteroides cellulosilyticus</name>
    <dbReference type="NCBI Taxonomy" id="246787"/>
    <lineage>
        <taxon>Bacteria</taxon>
        <taxon>Pseudomonadati</taxon>
        <taxon>Bacteroidota</taxon>
        <taxon>Bacteroidia</taxon>
        <taxon>Bacteroidales</taxon>
        <taxon>Bacteroidaceae</taxon>
        <taxon>Bacteroides</taxon>
    </lineage>
</organism>
<evidence type="ECO:0000256" key="4">
    <source>
        <dbReference type="ARBA" id="ARBA00023004"/>
    </source>
</evidence>
<evidence type="ECO:0000256" key="3">
    <source>
        <dbReference type="ARBA" id="ARBA00022723"/>
    </source>
</evidence>
<dbReference type="GO" id="GO:0016491">
    <property type="term" value="F:oxidoreductase activity"/>
    <property type="evidence" value="ECO:0007669"/>
    <property type="project" value="InterPro"/>
</dbReference>
<comment type="similarity">
    <text evidence="6">Belongs to the radical SAM superfamily. Anaerobic sulfatase-maturating enzyme family.</text>
</comment>
<dbReference type="SFLD" id="SFLDG01386">
    <property type="entry name" value="main_SPASM_domain-containing"/>
    <property type="match status" value="1"/>
</dbReference>
<sequence>MNNSPLIPLTGNQHQYMYSDTLQCFLYAPRALKIAMEKNATTAIEVNDYYMRKLHFLQNHSFFDKASVNFQTDYTEEAVKQNMACLRQLLIEVTDLCNLKCKYCGYGEFYSNYDQRETRNQTFANVKILIDYLADLWHSDYNTSHNNSVIIGFYGGEPLLNMKLIKETIAYVESLSINNLKFKYNMTTNAMLLDRYIDFLVQKDFTLLISLDGNEYQSGYRVDRNGNSSFKQVTKNIQKVKDSYPTFFEKNVNFNAVLHNRNSIESCLHSIYDIFGKKPIVSELNTNGIIPERIDEFIQMFNDKAESFKIAIAHDSKIKDVFNMEDTDSISYHAAIMNYSGNRYSTYVDMFDTEQNGKYIPTGTCRPFERKLFLTVNGKVLPCEKIGQENVMARLSNGKLNLDCNAIAKYYSYLYKNIIKNCTHCNMKRNCGQCLFLLKKKNGQIICPSIQTDERLKKEFSTFLTYAESHPGDYEKLLSSIVID</sequence>
<dbReference type="GO" id="GO:0046872">
    <property type="term" value="F:metal ion binding"/>
    <property type="evidence" value="ECO:0007669"/>
    <property type="project" value="UniProtKB-KW"/>
</dbReference>
<dbReference type="RefSeq" id="WP_149947764.1">
    <property type="nucleotide sequence ID" value="NZ_CAXSKE010000012.1"/>
</dbReference>
<evidence type="ECO:0000313" key="8">
    <source>
        <dbReference type="EMBL" id="KAA5415755.1"/>
    </source>
</evidence>
<name>A0A6L3JVT1_9BACE</name>
<dbReference type="SFLD" id="SFLDG01384">
    <property type="entry name" value="thioether_bond_formation_requi"/>
    <property type="match status" value="1"/>
</dbReference>
<evidence type="ECO:0000259" key="7">
    <source>
        <dbReference type="PROSITE" id="PS51918"/>
    </source>
</evidence>
<protein>
    <submittedName>
        <fullName evidence="8">Radical SAM peptide maturase</fullName>
    </submittedName>
</protein>
<dbReference type="InterPro" id="IPR023867">
    <property type="entry name" value="Sulphatase_maturase_rSAM"/>
</dbReference>
<dbReference type="Gene3D" id="3.20.20.70">
    <property type="entry name" value="Aldolase class I"/>
    <property type="match status" value="1"/>
</dbReference>
<dbReference type="Pfam" id="PF04055">
    <property type="entry name" value="Radical_SAM"/>
    <property type="match status" value="1"/>
</dbReference>
<keyword evidence="5" id="KW-0411">Iron-sulfur</keyword>
<dbReference type="SUPFAM" id="SSF102114">
    <property type="entry name" value="Radical SAM enzymes"/>
    <property type="match status" value="1"/>
</dbReference>
<dbReference type="PANTHER" id="PTHR43273">
    <property type="entry name" value="ANAEROBIC SULFATASE-MATURATING ENZYME HOMOLOG ASLB-RELATED"/>
    <property type="match status" value="1"/>
</dbReference>
<dbReference type="EMBL" id="VVYX01000028">
    <property type="protein sequence ID" value="KAA5415755.1"/>
    <property type="molecule type" value="Genomic_DNA"/>
</dbReference>
<dbReference type="SFLD" id="SFLDS00029">
    <property type="entry name" value="Radical_SAM"/>
    <property type="match status" value="1"/>
</dbReference>
<evidence type="ECO:0000313" key="9">
    <source>
        <dbReference type="EMBL" id="MDT4513030.1"/>
    </source>
</evidence>
<evidence type="ECO:0000256" key="1">
    <source>
        <dbReference type="ARBA" id="ARBA00001966"/>
    </source>
</evidence>
<dbReference type="Proteomes" id="UP000482653">
    <property type="component" value="Unassembled WGS sequence"/>
</dbReference>
<dbReference type="NCBIfam" id="TIGR04148">
    <property type="entry name" value="GG_samocin_CFB"/>
    <property type="match status" value="1"/>
</dbReference>
<dbReference type="GO" id="GO:0051536">
    <property type="term" value="F:iron-sulfur cluster binding"/>
    <property type="evidence" value="ECO:0007669"/>
    <property type="project" value="UniProtKB-KW"/>
</dbReference>
<keyword evidence="4" id="KW-0408">Iron</keyword>
<keyword evidence="3" id="KW-0479">Metal-binding</keyword>
<dbReference type="InterPro" id="IPR013785">
    <property type="entry name" value="Aldolase_TIM"/>
</dbReference>
<dbReference type="PROSITE" id="PS51918">
    <property type="entry name" value="RADICAL_SAM"/>
    <property type="match status" value="1"/>
</dbReference>
<comment type="cofactor">
    <cofactor evidence="1">
        <name>[4Fe-4S] cluster</name>
        <dbReference type="ChEBI" id="CHEBI:49883"/>
    </cofactor>
</comment>
<dbReference type="Proteomes" id="UP001266995">
    <property type="component" value="Unassembled WGS sequence"/>
</dbReference>
<dbReference type="AlphaFoldDB" id="A0A6L3JVT1"/>
<dbReference type="CDD" id="cd01335">
    <property type="entry name" value="Radical_SAM"/>
    <property type="match status" value="1"/>
</dbReference>
<proteinExistence type="inferred from homology"/>
<dbReference type="InterPro" id="IPR026407">
    <property type="entry name" value="SAM_GG-Bacter"/>
</dbReference>